<dbReference type="PANTHER" id="PTHR36112">
    <property type="entry name" value="RIBOSOMAL RNA SMALL SUBUNIT METHYLTRANSFERASE J"/>
    <property type="match status" value="1"/>
</dbReference>
<keyword evidence="1 2" id="KW-0808">Transferase</keyword>
<dbReference type="Pfam" id="PF04445">
    <property type="entry name" value="SAM_MT"/>
    <property type="match status" value="1"/>
</dbReference>
<proteinExistence type="inferred from homology"/>
<dbReference type="CDD" id="cd02440">
    <property type="entry name" value="AdoMet_MTases"/>
    <property type="match status" value="1"/>
</dbReference>
<accession>A0A1I2HZD2</accession>
<dbReference type="EMBL" id="FOOC01000002">
    <property type="protein sequence ID" value="SFF33721.1"/>
    <property type="molecule type" value="Genomic_DNA"/>
</dbReference>
<dbReference type="SUPFAM" id="SSF53335">
    <property type="entry name" value="S-adenosyl-L-methionine-dependent methyltransferases"/>
    <property type="match status" value="1"/>
</dbReference>
<feature type="binding site" evidence="1">
    <location>
        <position position="123"/>
    </location>
    <ligand>
        <name>S-adenosyl-L-methionine</name>
        <dbReference type="ChEBI" id="CHEBI:59789"/>
    </ligand>
</feature>
<name>A0A1I2HZD2_9GAMM</name>
<comment type="catalytic activity">
    <reaction evidence="1">
        <text>guanosine(1516) in 16S rRNA + S-adenosyl-L-methionine = N(2)-methylguanosine(1516) in 16S rRNA + S-adenosyl-L-homocysteine + H(+)</text>
        <dbReference type="Rhea" id="RHEA:43220"/>
        <dbReference type="Rhea" id="RHEA-COMP:10412"/>
        <dbReference type="Rhea" id="RHEA-COMP:10413"/>
        <dbReference type="ChEBI" id="CHEBI:15378"/>
        <dbReference type="ChEBI" id="CHEBI:57856"/>
        <dbReference type="ChEBI" id="CHEBI:59789"/>
        <dbReference type="ChEBI" id="CHEBI:74269"/>
        <dbReference type="ChEBI" id="CHEBI:74481"/>
        <dbReference type="EC" id="2.1.1.242"/>
    </reaction>
</comment>
<dbReference type="EC" id="2.1.1.242" evidence="1"/>
<feature type="binding site" evidence="1">
    <location>
        <begin position="71"/>
        <end position="72"/>
    </location>
    <ligand>
        <name>S-adenosyl-L-methionine</name>
        <dbReference type="ChEBI" id="CHEBI:59789"/>
    </ligand>
</feature>
<dbReference type="STRING" id="1076937.SAMN04488120_102262"/>
<dbReference type="Gene3D" id="3.40.50.150">
    <property type="entry name" value="Vaccinia Virus protein VP39"/>
    <property type="match status" value="1"/>
</dbReference>
<comment type="function">
    <text evidence="1">Specifically methylates the guanosine in position 1516 of 16S rRNA.</text>
</comment>
<keyword evidence="1" id="KW-0949">S-adenosyl-L-methionine</keyword>
<dbReference type="AlphaFoldDB" id="A0A1I2HZD2"/>
<dbReference type="GO" id="GO:0008990">
    <property type="term" value="F:rRNA (guanine-N2-)-methyltransferase activity"/>
    <property type="evidence" value="ECO:0007669"/>
    <property type="project" value="UniProtKB-UniRule"/>
</dbReference>
<evidence type="ECO:0000256" key="1">
    <source>
        <dbReference type="HAMAP-Rule" id="MF_01523"/>
    </source>
</evidence>
<keyword evidence="1" id="KW-0963">Cytoplasm</keyword>
<reference evidence="2 3" key="1">
    <citation type="submission" date="2016-10" db="EMBL/GenBank/DDBJ databases">
        <authorList>
            <person name="de Groot N.N."/>
        </authorList>
    </citation>
    <scope>NUCLEOTIDE SEQUENCE [LARGE SCALE GENOMIC DNA]</scope>
    <source>
        <strain evidence="2 3">DSM 23609</strain>
    </source>
</reference>
<comment type="similarity">
    <text evidence="1">Belongs to the methyltransferase superfamily. RsmJ family.</text>
</comment>
<protein>
    <recommendedName>
        <fullName evidence="1">Ribosomal RNA small subunit methyltransferase J</fullName>
        <ecNumber evidence="1">2.1.1.242</ecNumber>
    </recommendedName>
    <alternativeName>
        <fullName evidence="1">16S rRNA m2G1516 methyltransferase</fullName>
    </alternativeName>
    <alternativeName>
        <fullName evidence="1">rRNA (guanine-N(2)-)-methyltransferase</fullName>
    </alternativeName>
</protein>
<feature type="binding site" evidence="1">
    <location>
        <begin position="55"/>
        <end position="56"/>
    </location>
    <ligand>
        <name>S-adenosyl-L-methionine</name>
        <dbReference type="ChEBI" id="CHEBI:59789"/>
    </ligand>
</feature>
<keyword evidence="3" id="KW-1185">Reference proteome</keyword>
<comment type="subcellular location">
    <subcellularLocation>
        <location evidence="1">Cytoplasm</location>
    </subcellularLocation>
</comment>
<dbReference type="InterPro" id="IPR029063">
    <property type="entry name" value="SAM-dependent_MTases_sf"/>
</dbReference>
<dbReference type="PANTHER" id="PTHR36112:SF1">
    <property type="entry name" value="RIBOSOMAL RNA SMALL SUBUNIT METHYLTRANSFERASE J"/>
    <property type="match status" value="1"/>
</dbReference>
<evidence type="ECO:0000313" key="2">
    <source>
        <dbReference type="EMBL" id="SFF33721.1"/>
    </source>
</evidence>
<organism evidence="2 3">
    <name type="scientific">Fontimonas thermophila</name>
    <dbReference type="NCBI Taxonomy" id="1076937"/>
    <lineage>
        <taxon>Bacteria</taxon>
        <taxon>Pseudomonadati</taxon>
        <taxon>Pseudomonadota</taxon>
        <taxon>Gammaproteobacteria</taxon>
        <taxon>Nevskiales</taxon>
        <taxon>Nevskiaceae</taxon>
        <taxon>Fontimonas</taxon>
    </lineage>
</organism>
<comment type="caution">
    <text evidence="1">Lacks conserved residue(s) required for the propagation of feature annotation.</text>
</comment>
<dbReference type="GO" id="GO:0005737">
    <property type="term" value="C:cytoplasm"/>
    <property type="evidence" value="ECO:0007669"/>
    <property type="project" value="UniProtKB-SubCell"/>
</dbReference>
<dbReference type="HAMAP" id="MF_01523">
    <property type="entry name" value="16SrRNA_methyltr_J"/>
    <property type="match status" value="1"/>
</dbReference>
<sequence>MARHHPDYKPLTLAWTGASQRRRIAAGRKQLLARAVGLHKTDSLSVLDATAGLGRDAFTLAALGATVTLVERQPLLAALLRDAWQRTATDPVWQKAAARMQIIEGDAAALLAGPARWDVVHLDPMYPHRGKQALPQKEMQLLRELCGHDDDAAELLDLALGACRRRVVVKRPLSAPFLAGHRPDFQLRGTQARYDVYIPPSSADR</sequence>
<gene>
    <name evidence="1" type="primary">rsmJ</name>
    <name evidence="2" type="ORF">SAMN04488120_102262</name>
</gene>
<dbReference type="InterPro" id="IPR007536">
    <property type="entry name" value="16SrRNA_methylTrfase_J"/>
</dbReference>
<keyword evidence="1" id="KW-0698">rRNA processing</keyword>
<dbReference type="Proteomes" id="UP000199771">
    <property type="component" value="Unassembled WGS sequence"/>
</dbReference>
<keyword evidence="1 2" id="KW-0489">Methyltransferase</keyword>
<evidence type="ECO:0000313" key="3">
    <source>
        <dbReference type="Proteomes" id="UP000199771"/>
    </source>
</evidence>